<accession>A0A368FVR5</accession>
<dbReference type="SUPFAM" id="SSF55797">
    <property type="entry name" value="PR-1-like"/>
    <property type="match status" value="1"/>
</dbReference>
<dbReference type="SMART" id="SM00198">
    <property type="entry name" value="SCP"/>
    <property type="match status" value="1"/>
</dbReference>
<evidence type="ECO:0000313" key="2">
    <source>
        <dbReference type="EMBL" id="RCN36304.1"/>
    </source>
</evidence>
<sequence length="196" mass="22253">MCKNQTNMSNDKVRKTFRDQHNNHRSAVARGMVKMKDGRMCRNATKMWKLEYNCGLEALAYAAAQGCEKEDGSAQNVDKAWHVFDKDIPILENAARQAVNIWYKEIEKGYMNQTTGSQNIWLPQQNIPNFAKMVWDSHTEIGCAIVKCGSKMKAVCHYSPPKAHYGNTIYEMGGPYCNLCERMSARCSKVGLCVKK</sequence>
<dbReference type="STRING" id="29170.A0A368FVR5"/>
<feature type="domain" description="SCP" evidence="1">
    <location>
        <begin position="12"/>
        <end position="170"/>
    </location>
</feature>
<dbReference type="Gene3D" id="3.40.33.10">
    <property type="entry name" value="CAP"/>
    <property type="match status" value="1"/>
</dbReference>
<dbReference type="EMBL" id="JOJR01000569">
    <property type="protein sequence ID" value="RCN36304.1"/>
    <property type="molecule type" value="Genomic_DNA"/>
</dbReference>
<dbReference type="InterPro" id="IPR014044">
    <property type="entry name" value="CAP_dom"/>
</dbReference>
<dbReference type="InterPro" id="IPR035940">
    <property type="entry name" value="CAP_sf"/>
</dbReference>
<dbReference type="CDD" id="cd05380">
    <property type="entry name" value="CAP_euk"/>
    <property type="match status" value="1"/>
</dbReference>
<name>A0A368FVR5_ANCCA</name>
<dbReference type="AlphaFoldDB" id="A0A368FVR5"/>
<evidence type="ECO:0000259" key="1">
    <source>
        <dbReference type="SMART" id="SM00198"/>
    </source>
</evidence>
<dbReference type="PANTHER" id="PTHR10334">
    <property type="entry name" value="CYSTEINE-RICH SECRETORY PROTEIN-RELATED"/>
    <property type="match status" value="1"/>
</dbReference>
<protein>
    <submittedName>
        <fullName evidence="2">SCP-like protein</fullName>
    </submittedName>
</protein>
<comment type="caution">
    <text evidence="2">The sequence shown here is derived from an EMBL/GenBank/DDBJ whole genome shotgun (WGS) entry which is preliminary data.</text>
</comment>
<evidence type="ECO:0000313" key="3">
    <source>
        <dbReference type="Proteomes" id="UP000252519"/>
    </source>
</evidence>
<dbReference type="Pfam" id="PF00188">
    <property type="entry name" value="CAP"/>
    <property type="match status" value="1"/>
</dbReference>
<dbReference type="InterPro" id="IPR001283">
    <property type="entry name" value="CRISP-related"/>
</dbReference>
<dbReference type="OrthoDB" id="5877551at2759"/>
<proteinExistence type="predicted"/>
<gene>
    <name evidence="2" type="ORF">ANCCAN_17814</name>
</gene>
<dbReference type="Proteomes" id="UP000252519">
    <property type="component" value="Unassembled WGS sequence"/>
</dbReference>
<organism evidence="2 3">
    <name type="scientific">Ancylostoma caninum</name>
    <name type="common">Dog hookworm</name>
    <dbReference type="NCBI Taxonomy" id="29170"/>
    <lineage>
        <taxon>Eukaryota</taxon>
        <taxon>Metazoa</taxon>
        <taxon>Ecdysozoa</taxon>
        <taxon>Nematoda</taxon>
        <taxon>Chromadorea</taxon>
        <taxon>Rhabditida</taxon>
        <taxon>Rhabditina</taxon>
        <taxon>Rhabditomorpha</taxon>
        <taxon>Strongyloidea</taxon>
        <taxon>Ancylostomatidae</taxon>
        <taxon>Ancylostomatinae</taxon>
        <taxon>Ancylostoma</taxon>
    </lineage>
</organism>
<reference evidence="2 3" key="1">
    <citation type="submission" date="2014-10" db="EMBL/GenBank/DDBJ databases">
        <title>Draft genome of the hookworm Ancylostoma caninum.</title>
        <authorList>
            <person name="Mitreva M."/>
        </authorList>
    </citation>
    <scope>NUCLEOTIDE SEQUENCE [LARGE SCALE GENOMIC DNA]</scope>
    <source>
        <strain evidence="2 3">Baltimore</strain>
    </source>
</reference>
<keyword evidence="3" id="KW-1185">Reference proteome</keyword>